<reference evidence="1" key="1">
    <citation type="submission" date="2023-04" db="EMBL/GenBank/DDBJ databases">
        <title>Draft Genome sequencing of Naganishia species isolated from polar environments using Oxford Nanopore Technology.</title>
        <authorList>
            <person name="Leo P."/>
            <person name="Venkateswaran K."/>
        </authorList>
    </citation>
    <scope>NUCLEOTIDE SEQUENCE</scope>
    <source>
        <strain evidence="1">MNA-CCFEE 5261</strain>
    </source>
</reference>
<gene>
    <name evidence="1" type="ORF">QFC19_003728</name>
</gene>
<evidence type="ECO:0000313" key="1">
    <source>
        <dbReference type="EMBL" id="KAJ9104933.1"/>
    </source>
</evidence>
<protein>
    <submittedName>
        <fullName evidence="1">Uncharacterized protein</fullName>
    </submittedName>
</protein>
<comment type="caution">
    <text evidence="1">The sequence shown here is derived from an EMBL/GenBank/DDBJ whole genome shotgun (WGS) entry which is preliminary data.</text>
</comment>
<evidence type="ECO:0000313" key="2">
    <source>
        <dbReference type="Proteomes" id="UP001241377"/>
    </source>
</evidence>
<accession>A0ACC2VZU7</accession>
<organism evidence="1 2">
    <name type="scientific">Naganishia cerealis</name>
    <dbReference type="NCBI Taxonomy" id="610337"/>
    <lineage>
        <taxon>Eukaryota</taxon>
        <taxon>Fungi</taxon>
        <taxon>Dikarya</taxon>
        <taxon>Basidiomycota</taxon>
        <taxon>Agaricomycotina</taxon>
        <taxon>Tremellomycetes</taxon>
        <taxon>Filobasidiales</taxon>
        <taxon>Filobasidiaceae</taxon>
        <taxon>Naganishia</taxon>
    </lineage>
</organism>
<dbReference type="Proteomes" id="UP001241377">
    <property type="component" value="Unassembled WGS sequence"/>
</dbReference>
<name>A0ACC2VZU7_9TREE</name>
<sequence>MLYPTHGQEGGTNEGTESGTVQSVAVGMTRKTSTSKAFANLFLGRKKKATKNEIESTLSSPRKSDRGDKELIKCKDISLVSLEGEVVEYGRNGVDDTITVKAMRKRALSTSSPESRQTSNNRTYQPGDTTSLKPTFPMMGPIRRVSESDAEQRDRQTNPTNASAGGTFRRPMLTLNLYTHPTNAPQIVGSPVSPMGTPTMSPILRDPHNHDLEGEAIQPPLLRHVVTTASGGEPCGIFETGTLRQDTLFDPAQFEDGSDSESALDRQGTLFDRSSRSPGTAETRGERVTNNPVPVDGSSVPTTPALDEIPITVISASDSAPLMQRSESGPPPTFKFIPATPIAPEDGDDAKEHADSDDTCGKDDSVGGAIKKQKKNKNRNSLPPVPVNPIRPRKLELVLELNTAPEQTSREESHSEAEPLQASTPISALDSLLNDNAFYGPDPNEAFYEDDLLGEDNAYPPLTSSSPSDLAPVRSPSRESLLRNTVPLRLSTSPKLVTAANVCRPVNSSLSMASSCQSSHALTLSTSSTIASSFNSFDTMDLEDVESALGTMLASLSTRPSLASRLTLTDPLLAAESRVVKSQERIPTAELGLSALGFGAPSAAPGFSAVRDVDHDATPTRREHRRSWATQPDSQPLNAHNGPLYIPTHHESHRTEQAEVDANDSETDSIFSDIDDLGSVSIAVVQKSPRMFASPRTLSIGHTDVK</sequence>
<keyword evidence="2" id="KW-1185">Reference proteome</keyword>
<dbReference type="EMBL" id="JASBWR010000037">
    <property type="protein sequence ID" value="KAJ9104933.1"/>
    <property type="molecule type" value="Genomic_DNA"/>
</dbReference>
<proteinExistence type="predicted"/>